<dbReference type="GO" id="GO:0003723">
    <property type="term" value="F:RNA binding"/>
    <property type="evidence" value="ECO:0007669"/>
    <property type="project" value="UniProtKB-KW"/>
</dbReference>
<dbReference type="PANTHER" id="PTHR10156">
    <property type="entry name" value="2',3'-CYCLIC-NUCLEOTIDE 3'-PHOSPHODIESTERASE"/>
    <property type="match status" value="1"/>
</dbReference>
<keyword evidence="7" id="KW-0449">Lipoprotein</keyword>
<dbReference type="PANTHER" id="PTHR10156:SF0">
    <property type="entry name" value="2',3'-CYCLIC-NUCLEOTIDE 3'-PHOSPHODIESTERASE"/>
    <property type="match status" value="1"/>
</dbReference>
<comment type="caution">
    <text evidence="10">The sequence shown here is derived from an EMBL/GenBank/DDBJ whole genome shotgun (WGS) entry which is preliminary data.</text>
</comment>
<keyword evidence="8" id="KW-0636">Prenylation</keyword>
<dbReference type="GO" id="GO:0009214">
    <property type="term" value="P:cyclic nucleotide catabolic process"/>
    <property type="evidence" value="ECO:0007669"/>
    <property type="project" value="InterPro"/>
</dbReference>
<dbReference type="InterPro" id="IPR047325">
    <property type="entry name" value="CNPase_cat"/>
</dbReference>
<dbReference type="STRING" id="75743.A0A401NS08"/>
<evidence type="ECO:0000256" key="7">
    <source>
        <dbReference type="ARBA" id="ARBA00023288"/>
    </source>
</evidence>
<organism evidence="10 11">
    <name type="scientific">Scyliorhinus torazame</name>
    <name type="common">Cloudy catshark</name>
    <name type="synonym">Catulus torazame</name>
    <dbReference type="NCBI Taxonomy" id="75743"/>
    <lineage>
        <taxon>Eukaryota</taxon>
        <taxon>Metazoa</taxon>
        <taxon>Chordata</taxon>
        <taxon>Craniata</taxon>
        <taxon>Vertebrata</taxon>
        <taxon>Chondrichthyes</taxon>
        <taxon>Elasmobranchii</taxon>
        <taxon>Galeomorphii</taxon>
        <taxon>Galeoidea</taxon>
        <taxon>Carcharhiniformes</taxon>
        <taxon>Scyliorhinidae</taxon>
        <taxon>Scyliorhinus</taxon>
    </lineage>
</organism>
<dbReference type="OrthoDB" id="3231855at2759"/>
<dbReference type="Gene3D" id="3.90.1740.10">
    <property type="entry name" value="2',3'-cyclic nucleotide 3'-phosphodiesterase superfamily"/>
    <property type="match status" value="1"/>
</dbReference>
<gene>
    <name evidence="10" type="ORF">scyTo_0013225</name>
</gene>
<keyword evidence="3" id="KW-0597">Phosphoprotein</keyword>
<accession>A0A401NS08</accession>
<dbReference type="GO" id="GO:0005737">
    <property type="term" value="C:cytoplasm"/>
    <property type="evidence" value="ECO:0007669"/>
    <property type="project" value="TreeGrafter"/>
</dbReference>
<protein>
    <recommendedName>
        <fullName evidence="9">Cyclic nucleotide phosphodiesterase catalytic domain-containing protein</fullName>
    </recommendedName>
</protein>
<evidence type="ECO:0000256" key="4">
    <source>
        <dbReference type="ARBA" id="ARBA00022801"/>
    </source>
</evidence>
<keyword evidence="11" id="KW-1185">Reference proteome</keyword>
<reference evidence="10 11" key="1">
    <citation type="journal article" date="2018" name="Nat. Ecol. Evol.">
        <title>Shark genomes provide insights into elasmobranch evolution and the origin of vertebrates.</title>
        <authorList>
            <person name="Hara Y"/>
            <person name="Yamaguchi K"/>
            <person name="Onimaru K"/>
            <person name="Kadota M"/>
            <person name="Koyanagi M"/>
            <person name="Keeley SD"/>
            <person name="Tatsumi K"/>
            <person name="Tanaka K"/>
            <person name="Motone F"/>
            <person name="Kageyama Y"/>
            <person name="Nozu R"/>
            <person name="Adachi N"/>
            <person name="Nishimura O"/>
            <person name="Nakagawa R"/>
            <person name="Tanegashima C"/>
            <person name="Kiyatake I"/>
            <person name="Matsumoto R"/>
            <person name="Murakumo K"/>
            <person name="Nishida K"/>
            <person name="Terakita A"/>
            <person name="Kuratani S"/>
            <person name="Sato K"/>
            <person name="Hyodo S Kuraku.S."/>
        </authorList>
    </citation>
    <scope>NUCLEOTIDE SEQUENCE [LARGE SCALE GENOMIC DNA]</scope>
</reference>
<evidence type="ECO:0000259" key="9">
    <source>
        <dbReference type="Pfam" id="PF05881"/>
    </source>
</evidence>
<proteinExistence type="predicted"/>
<dbReference type="GO" id="GO:0004113">
    <property type="term" value="F:2',3'-cyclic-nucleotide 3'-phosphodiesterase activity"/>
    <property type="evidence" value="ECO:0007669"/>
    <property type="project" value="InterPro"/>
</dbReference>
<sequence length="395" mass="44734">TSVPERLVRNLITMGLKHSKSRSNGGCDNLPFLNDKYTIQTIKDAHTFFVLRGLSGSASSTVRDKFSLTYPSSIACTLAHPLANAPVAEESGDSRFAPVDEKVQQALKEVKNVILVDDDHRHTKRLDHLASLARDNDYIVVIVTPWAGRDCEKPADQSSEQDFWEHIIPYYFGWFLVRKSAHVMRKNAEDFLKLLANNEEFSKEFRTNVQWHSEKTFDLQEYFQKRPSVLHCTTMFCDFGEVPGCKEYASSEAVVRDYAKAFTLNVTELFVTPRTVGARVLLDKCQVQLWPRDEAREGGGDSEEKVELPFGSRSHITLACAPGVRSVQTGLDLLEILKLEKEDKKPECQTQTEKGLLRCYGAGRWIVKLREPVEVKTIFSGFYSKKKLTTESDGN</sequence>
<dbReference type="InterPro" id="IPR009097">
    <property type="entry name" value="Cyclic_Pdiesterase"/>
</dbReference>
<evidence type="ECO:0000256" key="5">
    <source>
        <dbReference type="ARBA" id="ARBA00022884"/>
    </source>
</evidence>
<dbReference type="Proteomes" id="UP000288216">
    <property type="component" value="Unassembled WGS sequence"/>
</dbReference>
<dbReference type="SUPFAM" id="SSF55144">
    <property type="entry name" value="LigT-like"/>
    <property type="match status" value="1"/>
</dbReference>
<dbReference type="EMBL" id="BFAA01006676">
    <property type="protein sequence ID" value="GCB63632.1"/>
    <property type="molecule type" value="Genomic_DNA"/>
</dbReference>
<comment type="subcellular location">
    <subcellularLocation>
        <location evidence="1">Membrane</location>
        <topology evidence="1">Lipid-anchor</topology>
    </subcellularLocation>
</comment>
<feature type="domain" description="Cyclic nucleotide phosphodiesterase catalytic" evidence="9">
    <location>
        <begin position="168"/>
        <end position="390"/>
    </location>
</feature>
<evidence type="ECO:0000256" key="8">
    <source>
        <dbReference type="ARBA" id="ARBA00023289"/>
    </source>
</evidence>
<keyword evidence="4" id="KW-0378">Hydrolase</keyword>
<feature type="non-terminal residue" evidence="10">
    <location>
        <position position="1"/>
    </location>
</feature>
<evidence type="ECO:0000256" key="2">
    <source>
        <dbReference type="ARBA" id="ARBA00022481"/>
    </source>
</evidence>
<evidence type="ECO:0000313" key="11">
    <source>
        <dbReference type="Proteomes" id="UP000288216"/>
    </source>
</evidence>
<dbReference type="OMA" id="CYGAGRW"/>
<evidence type="ECO:0000256" key="6">
    <source>
        <dbReference type="ARBA" id="ARBA00023136"/>
    </source>
</evidence>
<evidence type="ECO:0000256" key="3">
    <source>
        <dbReference type="ARBA" id="ARBA00022553"/>
    </source>
</evidence>
<dbReference type="InterPro" id="IPR008431">
    <property type="entry name" value="CNPase"/>
</dbReference>
<dbReference type="Pfam" id="PF05881">
    <property type="entry name" value="CNPase"/>
    <property type="match status" value="1"/>
</dbReference>
<evidence type="ECO:0000256" key="1">
    <source>
        <dbReference type="ARBA" id="ARBA00004635"/>
    </source>
</evidence>
<keyword evidence="2" id="KW-0488">Methylation</keyword>
<name>A0A401NS08_SCYTO</name>
<dbReference type="AlphaFoldDB" id="A0A401NS08"/>
<dbReference type="GO" id="GO:0016020">
    <property type="term" value="C:membrane"/>
    <property type="evidence" value="ECO:0007669"/>
    <property type="project" value="UniProtKB-SubCell"/>
</dbReference>
<evidence type="ECO:0000313" key="10">
    <source>
        <dbReference type="EMBL" id="GCB63632.1"/>
    </source>
</evidence>
<keyword evidence="6" id="KW-0472">Membrane</keyword>
<keyword evidence="5" id="KW-0694">RNA-binding</keyword>